<dbReference type="Proteomes" id="UP000179524">
    <property type="component" value="Unassembled WGS sequence"/>
</dbReference>
<dbReference type="NCBIfam" id="TIGR02532">
    <property type="entry name" value="IV_pilin_GFxxxE"/>
    <property type="match status" value="1"/>
</dbReference>
<evidence type="ECO:0000256" key="3">
    <source>
        <dbReference type="SAM" id="Phobius"/>
    </source>
</evidence>
<dbReference type="RefSeq" id="WP_071310617.1">
    <property type="nucleotide sequence ID" value="NZ_MLQR01000041.1"/>
</dbReference>
<sequence>MIKVNNFQNDRGFTLIEMTIVLMIVAVVTSISVGNFRGAQEAINRNEFIFQLKQDLHYAQQKAISHSATTTVIFLNGGKEYVVRQSGEIILRRKFHDNITFVPITLTLSDIAFLPYGNARKSGTLLIRIGDCSYRLVILLGRGRFYIEQL</sequence>
<dbReference type="EMBL" id="MLQR01000041">
    <property type="protein sequence ID" value="OIJ11304.1"/>
    <property type="molecule type" value="Genomic_DNA"/>
</dbReference>
<dbReference type="AlphaFoldDB" id="A0A1S2LG53"/>
<evidence type="ECO:0000256" key="2">
    <source>
        <dbReference type="ARBA" id="ARBA00023287"/>
    </source>
</evidence>
<dbReference type="InterPro" id="IPR016785">
    <property type="entry name" value="ComGD"/>
</dbReference>
<accession>A0A1S2LG53</accession>
<dbReference type="NCBIfam" id="NF040982">
    <property type="entry name" value="ComGD"/>
    <property type="match status" value="1"/>
</dbReference>
<gene>
    <name evidence="4" type="ORF">BKP37_15960</name>
</gene>
<proteinExistence type="predicted"/>
<reference evidence="4 5" key="1">
    <citation type="submission" date="2016-10" db="EMBL/GenBank/DDBJ databases">
        <title>Draft genome sequences of four alkaliphilic bacteria belonging to the Anaerobacillus genus.</title>
        <authorList>
            <person name="Bassil N.M."/>
            <person name="Lloyd J.R."/>
        </authorList>
    </citation>
    <scope>NUCLEOTIDE SEQUENCE [LARGE SCALE GENOMIC DNA]</scope>
    <source>
        <strain evidence="4 5">DSM 18345</strain>
    </source>
</reference>
<dbReference type="OrthoDB" id="1653576at2"/>
<organism evidence="4 5">
    <name type="scientific">Anaerobacillus alkalilacustris</name>
    <dbReference type="NCBI Taxonomy" id="393763"/>
    <lineage>
        <taxon>Bacteria</taxon>
        <taxon>Bacillati</taxon>
        <taxon>Bacillota</taxon>
        <taxon>Bacilli</taxon>
        <taxon>Bacillales</taxon>
        <taxon>Bacillaceae</taxon>
        <taxon>Anaerobacillus</taxon>
    </lineage>
</organism>
<dbReference type="Gene3D" id="3.30.700.10">
    <property type="entry name" value="Glycoprotein, Type 4 Pilin"/>
    <property type="match status" value="1"/>
</dbReference>
<keyword evidence="3" id="KW-0472">Membrane</keyword>
<evidence type="ECO:0000313" key="5">
    <source>
        <dbReference type="Proteomes" id="UP000179524"/>
    </source>
</evidence>
<keyword evidence="3" id="KW-1133">Transmembrane helix</keyword>
<protein>
    <recommendedName>
        <fullName evidence="6">Prepilin-type N-terminal cleavage/methylation domain-containing protein</fullName>
    </recommendedName>
</protein>
<keyword evidence="2" id="KW-0178">Competence</keyword>
<dbReference type="InterPro" id="IPR045584">
    <property type="entry name" value="Pilin-like"/>
</dbReference>
<feature type="transmembrane region" description="Helical" evidence="3">
    <location>
        <begin position="12"/>
        <end position="36"/>
    </location>
</feature>
<dbReference type="GO" id="GO:0030420">
    <property type="term" value="P:establishment of competence for transformation"/>
    <property type="evidence" value="ECO:0007669"/>
    <property type="project" value="UniProtKB-KW"/>
</dbReference>
<evidence type="ECO:0008006" key="6">
    <source>
        <dbReference type="Google" id="ProtNLM"/>
    </source>
</evidence>
<dbReference type="PROSITE" id="PS00409">
    <property type="entry name" value="PROKAR_NTER_METHYL"/>
    <property type="match status" value="1"/>
</dbReference>
<dbReference type="InterPro" id="IPR012902">
    <property type="entry name" value="N_methyl_site"/>
</dbReference>
<dbReference type="PIRSF" id="PIRSF021292">
    <property type="entry name" value="Competence_ComGD"/>
    <property type="match status" value="1"/>
</dbReference>
<comment type="subcellular location">
    <subcellularLocation>
        <location evidence="1">Cell surface</location>
    </subcellularLocation>
</comment>
<dbReference type="GO" id="GO:0009986">
    <property type="term" value="C:cell surface"/>
    <property type="evidence" value="ECO:0007669"/>
    <property type="project" value="UniProtKB-SubCell"/>
</dbReference>
<evidence type="ECO:0000313" key="4">
    <source>
        <dbReference type="EMBL" id="OIJ11304.1"/>
    </source>
</evidence>
<keyword evidence="5" id="KW-1185">Reference proteome</keyword>
<dbReference type="Pfam" id="PF07963">
    <property type="entry name" value="N_methyl"/>
    <property type="match status" value="1"/>
</dbReference>
<name>A0A1S2LG53_9BACI</name>
<evidence type="ECO:0000256" key="1">
    <source>
        <dbReference type="ARBA" id="ARBA00004241"/>
    </source>
</evidence>
<keyword evidence="3" id="KW-0812">Transmembrane</keyword>
<comment type="caution">
    <text evidence="4">The sequence shown here is derived from an EMBL/GenBank/DDBJ whole genome shotgun (WGS) entry which is preliminary data.</text>
</comment>
<dbReference type="SUPFAM" id="SSF54523">
    <property type="entry name" value="Pili subunits"/>
    <property type="match status" value="1"/>
</dbReference>